<dbReference type="AlphaFoldDB" id="A0A2S9JJ90"/>
<dbReference type="Proteomes" id="UP000238563">
    <property type="component" value="Unassembled WGS sequence"/>
</dbReference>
<protein>
    <submittedName>
        <fullName evidence="1">Uncharacterized protein</fullName>
    </submittedName>
</protein>
<evidence type="ECO:0000313" key="2">
    <source>
        <dbReference type="Proteomes" id="UP000238563"/>
    </source>
</evidence>
<dbReference type="InterPro" id="IPR008921">
    <property type="entry name" value="DNA_pol3_clamp-load_cplx_C"/>
</dbReference>
<gene>
    <name evidence="1" type="ORF">C5750_11520</name>
</gene>
<dbReference type="Gene3D" id="1.20.272.10">
    <property type="match status" value="1"/>
</dbReference>
<dbReference type="EMBL" id="PVBT01000003">
    <property type="protein sequence ID" value="PRD53035.1"/>
    <property type="molecule type" value="Genomic_DNA"/>
</dbReference>
<accession>A0A2S9JJ90</accession>
<evidence type="ECO:0000313" key="1">
    <source>
        <dbReference type="EMBL" id="PRD53035.1"/>
    </source>
</evidence>
<dbReference type="GO" id="GO:0006260">
    <property type="term" value="P:DNA replication"/>
    <property type="evidence" value="ECO:0007669"/>
    <property type="project" value="InterPro"/>
</dbReference>
<dbReference type="RefSeq" id="WP_105734049.1">
    <property type="nucleotide sequence ID" value="NZ_PVBT01000003.1"/>
</dbReference>
<reference evidence="1 2" key="1">
    <citation type="submission" date="2018-02" db="EMBL/GenBank/DDBJ databases">
        <title>The draft genome of Phyllobacterium myrsinacearum DSM5892.</title>
        <authorList>
            <person name="Li L."/>
            <person name="Liu L."/>
            <person name="Zhang X."/>
            <person name="Wang T."/>
        </authorList>
    </citation>
    <scope>NUCLEOTIDE SEQUENCE [LARGE SCALE GENOMIC DNA]</scope>
    <source>
        <strain evidence="1 2">DSM 5892</strain>
    </source>
</reference>
<dbReference type="OrthoDB" id="8013467at2"/>
<dbReference type="SUPFAM" id="SSF48019">
    <property type="entry name" value="post-AAA+ oligomerization domain-like"/>
    <property type="match status" value="1"/>
</dbReference>
<sequence>MSQNVNHPHPEEAELFFSSPTNTICLIDPWVASSLLHKAIRRGETDIAVAAALRLFQLRGAAIWRRFLIIAFEDIGPASPDTLILVSKASDRDWRRSHGDDVTVLVDVVRALAVAPKDRSPDYLVCAARHHPAFEKDRCYVGGQTLEKRIGMSSDMRLPLVTRAIATWYASGLDCSDERRVGTGDLKNLLESFATHGAPEQCLSATMIACGKTHDPICIMTPALWMAAFATENPEAPYIIEDAPLHSAEAAGIPLYTFDKHTRIGKAAIGRFAVENEDVSRVLSCWVADYRAQDAAAMAAYYVDAIPTTPQFTWHGCKDLEVLGRESDFAKIGFPLAGIDELINAVARNLEHLNELRAELTLRRTRKVR</sequence>
<keyword evidence="2" id="KW-1185">Reference proteome</keyword>
<dbReference type="GO" id="GO:0003677">
    <property type="term" value="F:DNA binding"/>
    <property type="evidence" value="ECO:0007669"/>
    <property type="project" value="InterPro"/>
</dbReference>
<proteinExistence type="predicted"/>
<name>A0A2S9JJ90_9HYPH</name>
<organism evidence="1 2">
    <name type="scientific">Phyllobacterium myrsinacearum</name>
    <dbReference type="NCBI Taxonomy" id="28101"/>
    <lineage>
        <taxon>Bacteria</taxon>
        <taxon>Pseudomonadati</taxon>
        <taxon>Pseudomonadota</taxon>
        <taxon>Alphaproteobacteria</taxon>
        <taxon>Hyphomicrobiales</taxon>
        <taxon>Phyllobacteriaceae</taxon>
        <taxon>Phyllobacterium</taxon>
    </lineage>
</organism>
<comment type="caution">
    <text evidence="1">The sequence shown here is derived from an EMBL/GenBank/DDBJ whole genome shotgun (WGS) entry which is preliminary data.</text>
</comment>